<accession>A0A9X2MJ54</accession>
<dbReference type="AlphaFoldDB" id="A0A9X2MJ54"/>
<comment type="caution">
    <text evidence="1">The sequence shown here is derived from an EMBL/GenBank/DDBJ whole genome shotgun (WGS) entry which is preliminary data.</text>
</comment>
<sequence length="87" mass="10203">MLAMKLPRERKEEMIASLISYYERERSESLGNLEAELLVDFMLSEFGPFLYNQALSDVRAFMSKKAEQLEDELYAMEVSTRSAKRRN</sequence>
<keyword evidence="2" id="KW-1185">Reference proteome</keyword>
<gene>
    <name evidence="1" type="ORF">NQZ67_02715</name>
</gene>
<evidence type="ECO:0000313" key="1">
    <source>
        <dbReference type="EMBL" id="MCR2802783.1"/>
    </source>
</evidence>
<name>A0A9X2MJ54_9BACL</name>
<dbReference type="Proteomes" id="UP001141950">
    <property type="component" value="Unassembled WGS sequence"/>
</dbReference>
<proteinExistence type="predicted"/>
<organism evidence="1 2">
    <name type="scientific">Paenibacillus soyae</name>
    <dbReference type="NCBI Taxonomy" id="2969249"/>
    <lineage>
        <taxon>Bacteria</taxon>
        <taxon>Bacillati</taxon>
        <taxon>Bacillota</taxon>
        <taxon>Bacilli</taxon>
        <taxon>Bacillales</taxon>
        <taxon>Paenibacillaceae</taxon>
        <taxon>Paenibacillus</taxon>
    </lineage>
</organism>
<dbReference type="InterPro" id="IPR018680">
    <property type="entry name" value="DUF2164"/>
</dbReference>
<dbReference type="RefSeq" id="WP_257442513.1">
    <property type="nucleotide sequence ID" value="NZ_JANIPJ010000002.1"/>
</dbReference>
<reference evidence="1" key="1">
    <citation type="submission" date="2022-08" db="EMBL/GenBank/DDBJ databases">
        <title>The genomic sequence of strain Paenibacillus sp. SCIV0701.</title>
        <authorList>
            <person name="Zhao H."/>
        </authorList>
    </citation>
    <scope>NUCLEOTIDE SEQUENCE</scope>
    <source>
        <strain evidence="1">SCIV0701</strain>
    </source>
</reference>
<dbReference type="Pfam" id="PF09932">
    <property type="entry name" value="DUF2164"/>
    <property type="match status" value="1"/>
</dbReference>
<protein>
    <submittedName>
        <fullName evidence="1">DUF2164 domain-containing protein</fullName>
    </submittedName>
</protein>
<evidence type="ECO:0000313" key="2">
    <source>
        <dbReference type="Proteomes" id="UP001141950"/>
    </source>
</evidence>
<dbReference type="EMBL" id="JANIPJ010000002">
    <property type="protein sequence ID" value="MCR2802783.1"/>
    <property type="molecule type" value="Genomic_DNA"/>
</dbReference>